<comment type="caution">
    <text evidence="2">The sequence shown here is derived from an EMBL/GenBank/DDBJ whole genome shotgun (WGS) entry which is preliminary data.</text>
</comment>
<feature type="compositionally biased region" description="Basic and acidic residues" evidence="1">
    <location>
        <begin position="1"/>
        <end position="15"/>
    </location>
</feature>
<accession>A0AAV7M1M6</accession>
<proteinExistence type="predicted"/>
<sequence>MRDKKGAAQQHERPSHVSPCLLSGYSDPRAANGVPRNRVPITSGRPRRSGTGLPHSRGIHSTPAGPRSPPGHRVPRHGSRISNSLDAGAASAPTSFAASRTHRSEVVAAPSAGAVHAHASLAWASARNHICSTTIYCLKCGVTMQESGPLESWGVQRREAPAVW</sequence>
<feature type="compositionally biased region" description="Low complexity" evidence="1">
    <location>
        <begin position="87"/>
        <end position="98"/>
    </location>
</feature>
<keyword evidence="3" id="KW-1185">Reference proteome</keyword>
<name>A0AAV7M1M6_PLEWA</name>
<dbReference type="EMBL" id="JANPWB010000014">
    <property type="protein sequence ID" value="KAJ1095778.1"/>
    <property type="molecule type" value="Genomic_DNA"/>
</dbReference>
<feature type="region of interest" description="Disordered" evidence="1">
    <location>
        <begin position="1"/>
        <end position="98"/>
    </location>
</feature>
<dbReference type="Proteomes" id="UP001066276">
    <property type="component" value="Chromosome 10"/>
</dbReference>
<evidence type="ECO:0000256" key="1">
    <source>
        <dbReference type="SAM" id="MobiDB-lite"/>
    </source>
</evidence>
<organism evidence="2 3">
    <name type="scientific">Pleurodeles waltl</name>
    <name type="common">Iberian ribbed newt</name>
    <dbReference type="NCBI Taxonomy" id="8319"/>
    <lineage>
        <taxon>Eukaryota</taxon>
        <taxon>Metazoa</taxon>
        <taxon>Chordata</taxon>
        <taxon>Craniata</taxon>
        <taxon>Vertebrata</taxon>
        <taxon>Euteleostomi</taxon>
        <taxon>Amphibia</taxon>
        <taxon>Batrachia</taxon>
        <taxon>Caudata</taxon>
        <taxon>Salamandroidea</taxon>
        <taxon>Salamandridae</taxon>
        <taxon>Pleurodelinae</taxon>
        <taxon>Pleurodeles</taxon>
    </lineage>
</organism>
<gene>
    <name evidence="2" type="ORF">NDU88_000934</name>
</gene>
<evidence type="ECO:0000313" key="2">
    <source>
        <dbReference type="EMBL" id="KAJ1095778.1"/>
    </source>
</evidence>
<evidence type="ECO:0000313" key="3">
    <source>
        <dbReference type="Proteomes" id="UP001066276"/>
    </source>
</evidence>
<reference evidence="2" key="1">
    <citation type="journal article" date="2022" name="bioRxiv">
        <title>Sequencing and chromosome-scale assembly of the giantPleurodeles waltlgenome.</title>
        <authorList>
            <person name="Brown T."/>
            <person name="Elewa A."/>
            <person name="Iarovenko S."/>
            <person name="Subramanian E."/>
            <person name="Araus A.J."/>
            <person name="Petzold A."/>
            <person name="Susuki M."/>
            <person name="Suzuki K.-i.T."/>
            <person name="Hayashi T."/>
            <person name="Toyoda A."/>
            <person name="Oliveira C."/>
            <person name="Osipova E."/>
            <person name="Leigh N.D."/>
            <person name="Simon A."/>
            <person name="Yun M.H."/>
        </authorList>
    </citation>
    <scope>NUCLEOTIDE SEQUENCE</scope>
    <source>
        <strain evidence="2">20211129_DDA</strain>
        <tissue evidence="2">Liver</tissue>
    </source>
</reference>
<dbReference type="AlphaFoldDB" id="A0AAV7M1M6"/>
<protein>
    <submittedName>
        <fullName evidence="2">Uncharacterized protein</fullName>
    </submittedName>
</protein>